<feature type="domain" description="AIG1-type G" evidence="4">
    <location>
        <begin position="6"/>
        <end position="225"/>
    </location>
</feature>
<dbReference type="Pfam" id="PF04548">
    <property type="entry name" value="AIG1"/>
    <property type="match status" value="1"/>
</dbReference>
<evidence type="ECO:0000256" key="1">
    <source>
        <dbReference type="ARBA" id="ARBA00008535"/>
    </source>
</evidence>
<evidence type="ECO:0000259" key="4">
    <source>
        <dbReference type="PROSITE" id="PS51720"/>
    </source>
</evidence>
<keyword evidence="2" id="KW-0547">Nucleotide-binding</keyword>
<dbReference type="InterPro" id="IPR045058">
    <property type="entry name" value="GIMA/IAN/Toc"/>
</dbReference>
<dbReference type="PANTHER" id="PTHR10903:SF184">
    <property type="entry name" value="GTP-BINDING PROTEIN A"/>
    <property type="match status" value="1"/>
</dbReference>
<dbReference type="InterPro" id="IPR027417">
    <property type="entry name" value="P-loop_NTPase"/>
</dbReference>
<reference evidence="5 6" key="1">
    <citation type="journal article" date="2023" name="Sci. Data">
        <title>Genome assembly of the Korean intertidal mud-creeper Batillaria attramentaria.</title>
        <authorList>
            <person name="Patra A.K."/>
            <person name="Ho P.T."/>
            <person name="Jun S."/>
            <person name="Lee S.J."/>
            <person name="Kim Y."/>
            <person name="Won Y.J."/>
        </authorList>
    </citation>
    <scope>NUCLEOTIDE SEQUENCE [LARGE SCALE GENOMIC DNA]</scope>
    <source>
        <strain evidence="5">Wonlab-2016</strain>
    </source>
</reference>
<dbReference type="SUPFAM" id="SSF52540">
    <property type="entry name" value="P-loop containing nucleoside triphosphate hydrolases"/>
    <property type="match status" value="1"/>
</dbReference>
<evidence type="ECO:0000256" key="3">
    <source>
        <dbReference type="ARBA" id="ARBA00023134"/>
    </source>
</evidence>
<organism evidence="5 6">
    <name type="scientific">Batillaria attramentaria</name>
    <dbReference type="NCBI Taxonomy" id="370345"/>
    <lineage>
        <taxon>Eukaryota</taxon>
        <taxon>Metazoa</taxon>
        <taxon>Spiralia</taxon>
        <taxon>Lophotrochozoa</taxon>
        <taxon>Mollusca</taxon>
        <taxon>Gastropoda</taxon>
        <taxon>Caenogastropoda</taxon>
        <taxon>Sorbeoconcha</taxon>
        <taxon>Cerithioidea</taxon>
        <taxon>Batillariidae</taxon>
        <taxon>Batillaria</taxon>
    </lineage>
</organism>
<dbReference type="PROSITE" id="PS51720">
    <property type="entry name" value="G_AIG1"/>
    <property type="match status" value="1"/>
</dbReference>
<keyword evidence="6" id="KW-1185">Reference proteome</keyword>
<evidence type="ECO:0000256" key="2">
    <source>
        <dbReference type="ARBA" id="ARBA00022741"/>
    </source>
</evidence>
<comment type="similarity">
    <text evidence="1">Belongs to the TRAFAC class TrmE-Era-EngA-EngB-Septin-like GTPase superfamily. AIG1/Toc34/Toc159-like paraseptin GTPase family. IAN subfamily.</text>
</comment>
<gene>
    <name evidence="5" type="ORF">BaRGS_00029965</name>
</gene>
<keyword evidence="3" id="KW-0342">GTP-binding</keyword>
<dbReference type="InterPro" id="IPR006703">
    <property type="entry name" value="G_AIG1"/>
</dbReference>
<evidence type="ECO:0000313" key="6">
    <source>
        <dbReference type="Proteomes" id="UP001519460"/>
    </source>
</evidence>
<name>A0ABD0JVK3_9CAEN</name>
<protein>
    <recommendedName>
        <fullName evidence="4">AIG1-type G domain-containing protein</fullName>
    </recommendedName>
</protein>
<dbReference type="Gene3D" id="3.40.50.300">
    <property type="entry name" value="P-loop containing nucleotide triphosphate hydrolases"/>
    <property type="match status" value="2"/>
</dbReference>
<dbReference type="EMBL" id="JACVVK020000317">
    <property type="protein sequence ID" value="KAK7478754.1"/>
    <property type="molecule type" value="Genomic_DNA"/>
</dbReference>
<proteinExistence type="inferred from homology"/>
<dbReference type="AlphaFoldDB" id="A0ABD0JVK3"/>
<dbReference type="GO" id="GO:0005525">
    <property type="term" value="F:GTP binding"/>
    <property type="evidence" value="ECO:0007669"/>
    <property type="project" value="UniProtKB-KW"/>
</dbReference>
<comment type="caution">
    <text evidence="5">The sequence shown here is derived from an EMBL/GenBank/DDBJ whole genome shotgun (WGS) entry which is preliminary data.</text>
</comment>
<dbReference type="Proteomes" id="UP001519460">
    <property type="component" value="Unassembled WGS sequence"/>
</dbReference>
<evidence type="ECO:0000313" key="5">
    <source>
        <dbReference type="EMBL" id="KAK7478754.1"/>
    </source>
</evidence>
<accession>A0ABD0JVK3</accession>
<dbReference type="PANTHER" id="PTHR10903">
    <property type="entry name" value="GTPASE, IMAP FAMILY MEMBER-RELATED"/>
    <property type="match status" value="1"/>
</dbReference>
<sequence>MASSARRDLILLLVGETGNGKSSIGNAILGAAGSGEPEGAKKRKGRKAELAPFKTAHSLNPATLTCEAGTCERDGRQIKVINTPDLANPRKTDEEAKREVETWLQRADNRTPDAVLLVIRSDRRYTREEFNVYQQLKGLLGDKLGDNLVVIFSMGDRLRCKELRVDLSVTCSELKNVLKDAGQRYLVFDDTATDTDQGMQVDMLLEVVETKKPHPFPQQMCRLLVFGDTEGMRSIVSSVCGTVPDSVGKSLHLTTSRLTRHDGLNIEVTTTPDVISTTFAAREDQHGVKRAAEIAICPGPHAILFVLKDVDKVEVKGHFPYEQVKKELGGPISKFLMLAVYSSGKTDDDVERKVQESDVLKPLLNELGSEVIVLHDKPDDGVKVMERAKTLVSQNKGEFFMSLKIREEWKTVRERLDKQPYEETADGRYKSYLSVKQEYMDLVMKSTGVANIIRSSSPKEGHFKSSYCPVL</sequence>